<dbReference type="SUPFAM" id="SSF53300">
    <property type="entry name" value="vWA-like"/>
    <property type="match status" value="1"/>
</dbReference>
<dbReference type="PANTHER" id="PTHR14202:SF0">
    <property type="entry name" value="RNA-BINDING PROTEIN RO60"/>
    <property type="match status" value="1"/>
</dbReference>
<evidence type="ECO:0000313" key="9">
    <source>
        <dbReference type="EMBL" id="GLF98646.1"/>
    </source>
</evidence>
<dbReference type="Proteomes" id="UP001291653">
    <property type="component" value="Unassembled WGS sequence"/>
</dbReference>
<dbReference type="PROSITE" id="PS50988">
    <property type="entry name" value="TROVE"/>
    <property type="match status" value="1"/>
</dbReference>
<keyword evidence="4" id="KW-0479">Metal-binding</keyword>
<dbReference type="InterPro" id="IPR008858">
    <property type="entry name" value="TROVE_dom"/>
</dbReference>
<evidence type="ECO:0000256" key="3">
    <source>
        <dbReference type="ARBA" id="ARBA00022490"/>
    </source>
</evidence>
<dbReference type="PANTHER" id="PTHR14202">
    <property type="entry name" value="60 KDA RIBONUCLEOPROTEIN SSA/RO"/>
    <property type="match status" value="1"/>
</dbReference>
<sequence>MARFFTPDVRRPTGPGPERDARSELFQLVVTHFLVPGALRAPGGERSERFVALVRKLAVDDPEWTAGLIGWLRSQRPMRTVSHVAAAEYVKARTEGPAADGPPGRSVVGSVLRRADEPGELLAYWMARHGRALPKPLKRGLADAVTRLWNGRALLEYDDATSGFRFGDILSLVHAVPDPAKPWQRELFRYAVERRHRPDTARPPAAVKDLAAHHALLALPVAARRAAVLEPGAVTRLAALGLGAEEIVRLLQGAVDAAVWEALVPVMEPMALVDQLCTFDRGGLGEAAARGIAERIADPARVARAGALPLHYLGVYQQTPSLHWSHALEQALGHALALVPRLPGRTLVLVDRSASMWSMLMDGSRLTKADAAAVFGIAVAMRAERADLVQFGSSSAVVRFRPGEPVLVVLERFVSMGGTHAAEALRERYRGHDRVIVVTDEPLGHRPGDSWQAAPAPGPGAAGTGAPVYSWHLAGRRSVRVPEPGAPRHYAFDGLSDDAFLMVPLLERGERGDWPWQ</sequence>
<dbReference type="InterPro" id="IPR037214">
    <property type="entry name" value="TROVE_dom_sf"/>
</dbReference>
<evidence type="ECO:0000256" key="6">
    <source>
        <dbReference type="ARBA" id="ARBA00023274"/>
    </source>
</evidence>
<dbReference type="Gene3D" id="3.40.50.410">
    <property type="entry name" value="von Willebrand factor, type A domain"/>
    <property type="match status" value="1"/>
</dbReference>
<evidence type="ECO:0000256" key="4">
    <source>
        <dbReference type="ARBA" id="ARBA00022723"/>
    </source>
</evidence>
<dbReference type="EMBL" id="BSBI01000015">
    <property type="protein sequence ID" value="GLF98646.1"/>
    <property type="molecule type" value="Genomic_DNA"/>
</dbReference>
<keyword evidence="10" id="KW-1185">Reference proteome</keyword>
<feature type="region of interest" description="Disordered" evidence="7">
    <location>
        <begin position="1"/>
        <end position="20"/>
    </location>
</feature>
<accession>A0ABQ5P8Q4</accession>
<reference evidence="9 10" key="1">
    <citation type="submission" date="2022-10" db="EMBL/GenBank/DDBJ databases">
        <title>Draft genome sequence of Streptomyces sp. YSPA8.</title>
        <authorList>
            <person name="Moriuchi R."/>
            <person name="Dohra H."/>
            <person name="Yamamura H."/>
            <person name="Kodani S."/>
        </authorList>
    </citation>
    <scope>NUCLEOTIDE SEQUENCE [LARGE SCALE GENOMIC DNA]</scope>
    <source>
        <strain evidence="9 10">YSPA8</strain>
    </source>
</reference>
<dbReference type="RefSeq" id="WP_323450615.1">
    <property type="nucleotide sequence ID" value="NZ_BSBI01000015.1"/>
</dbReference>
<dbReference type="InterPro" id="IPR040322">
    <property type="entry name" value="TROVE2"/>
</dbReference>
<evidence type="ECO:0000256" key="7">
    <source>
        <dbReference type="SAM" id="MobiDB-lite"/>
    </source>
</evidence>
<name>A0ABQ5P8Q4_9ACTN</name>
<evidence type="ECO:0000256" key="2">
    <source>
        <dbReference type="ARBA" id="ARBA00007814"/>
    </source>
</evidence>
<comment type="similarity">
    <text evidence="2">Belongs to the Ro 60 kDa family.</text>
</comment>
<keyword evidence="3" id="KW-0963">Cytoplasm</keyword>
<proteinExistence type="inferred from homology"/>
<dbReference type="SUPFAM" id="SSF140864">
    <property type="entry name" value="TROVE domain-like"/>
    <property type="match status" value="1"/>
</dbReference>
<keyword evidence="6" id="KW-0687">Ribonucleoprotein</keyword>
<dbReference type="InterPro" id="IPR036465">
    <property type="entry name" value="vWFA_dom_sf"/>
</dbReference>
<comment type="caution">
    <text evidence="9">The sequence shown here is derived from an EMBL/GenBank/DDBJ whole genome shotgun (WGS) entry which is preliminary data.</text>
</comment>
<evidence type="ECO:0000259" key="8">
    <source>
        <dbReference type="PROSITE" id="PS50988"/>
    </source>
</evidence>
<feature type="domain" description="TROVE" evidence="8">
    <location>
        <begin position="8"/>
        <end position="344"/>
    </location>
</feature>
<protein>
    <submittedName>
        <fullName evidence="9">TROVE domain-containing protein</fullName>
    </submittedName>
</protein>
<evidence type="ECO:0000256" key="1">
    <source>
        <dbReference type="ARBA" id="ARBA00004496"/>
    </source>
</evidence>
<evidence type="ECO:0000256" key="5">
    <source>
        <dbReference type="ARBA" id="ARBA00022884"/>
    </source>
</evidence>
<evidence type="ECO:0000313" key="10">
    <source>
        <dbReference type="Proteomes" id="UP001291653"/>
    </source>
</evidence>
<keyword evidence="5" id="KW-0694">RNA-binding</keyword>
<organism evidence="9 10">
    <name type="scientific">Streptomyces yaizuensis</name>
    <dbReference type="NCBI Taxonomy" id="2989713"/>
    <lineage>
        <taxon>Bacteria</taxon>
        <taxon>Bacillati</taxon>
        <taxon>Actinomycetota</taxon>
        <taxon>Actinomycetes</taxon>
        <taxon>Kitasatosporales</taxon>
        <taxon>Streptomycetaceae</taxon>
        <taxon>Streptomyces</taxon>
    </lineage>
</organism>
<comment type="subcellular location">
    <subcellularLocation>
        <location evidence="1">Cytoplasm</location>
    </subcellularLocation>
</comment>
<gene>
    <name evidence="9" type="ORF">SYYSPA8_30135</name>
</gene>